<keyword evidence="5" id="KW-0663">Pyridoxal phosphate</keyword>
<dbReference type="InterPro" id="IPR020578">
    <property type="entry name" value="Aminotrans_V_PyrdxlP_BS"/>
</dbReference>
<dbReference type="PANTHER" id="PTHR43586:SF8">
    <property type="entry name" value="CYSTEINE DESULFURASE 1, CHLOROPLASTIC"/>
    <property type="match status" value="1"/>
</dbReference>
<dbReference type="PANTHER" id="PTHR43586">
    <property type="entry name" value="CYSTEINE DESULFURASE"/>
    <property type="match status" value="1"/>
</dbReference>
<dbReference type="CDD" id="cd06453">
    <property type="entry name" value="SufS_like"/>
    <property type="match status" value="1"/>
</dbReference>
<organism evidence="9 10">
    <name type="scientific">Glaciecola siphonariae</name>
    <dbReference type="NCBI Taxonomy" id="521012"/>
    <lineage>
        <taxon>Bacteria</taxon>
        <taxon>Pseudomonadati</taxon>
        <taxon>Pseudomonadota</taxon>
        <taxon>Gammaproteobacteria</taxon>
        <taxon>Alteromonadales</taxon>
        <taxon>Alteromonadaceae</taxon>
        <taxon>Glaciecola</taxon>
    </lineage>
</organism>
<evidence type="ECO:0000256" key="3">
    <source>
        <dbReference type="ARBA" id="ARBA00012239"/>
    </source>
</evidence>
<dbReference type="Pfam" id="PF00266">
    <property type="entry name" value="Aminotran_5"/>
    <property type="match status" value="1"/>
</dbReference>
<keyword evidence="9" id="KW-0032">Aminotransferase</keyword>
<dbReference type="SUPFAM" id="SSF82649">
    <property type="entry name" value="SufE/NifU"/>
    <property type="match status" value="1"/>
</dbReference>
<comment type="cofactor">
    <cofactor evidence="1">
        <name>pyridoxal 5'-phosphate</name>
        <dbReference type="ChEBI" id="CHEBI:597326"/>
    </cofactor>
</comment>
<dbReference type="InterPro" id="IPR000192">
    <property type="entry name" value="Aminotrans_V_dom"/>
</dbReference>
<dbReference type="Proteomes" id="UP001595897">
    <property type="component" value="Unassembled WGS sequence"/>
</dbReference>
<sequence length="554" mass="60650">MTDKQNAPSLRSCFDFFDNNNQHLCTYLDSAASTQKLSAALDYTDAFARHQYASVHRSAYTIASAATARYEEARKSLARFINANSDDIVFTSGATESINMIAKGLSQSMLNGSTILIVQSEHHANILPWQALAEAFSLNIKVLPLAENGVFNEQTHAHWLNEINDDVAILACAHVSNVLGNIYPVASLCKKAQEHNAISVIDGTQAVAHIKTDVAALHCDFYVFSGHKMYGPTGIGVCWGRAVMLEKLRPSKLGGEMVQAVSFEAYTAVAPPLKFEAGTPNIMGALGLAQACDFLAQHLHDIERQEAALYRHLCHKMQAIHEITMLGNESASIGIVSFYAPNADNHSLALKLYQKGIALRFGQHCAMPLLSSMGISACLRVSLGCYNNREDVDTFVSALKEALADSAEDSIEDKQYIDARSDLKTVHADSVATAIKSASGWPQKHRQLLLISQQLPLLSEPQRNENNEVHGCEARVWIAKDQQTNAVLAYGDSKVVRGLLTLMLHKYASDKQQGRASKASDYLKFLDDIGLSDYFSSGRKDGMTRVAERLGQLT</sequence>
<evidence type="ECO:0000259" key="7">
    <source>
        <dbReference type="Pfam" id="PF00266"/>
    </source>
</evidence>
<evidence type="ECO:0000256" key="6">
    <source>
        <dbReference type="ARBA" id="ARBA00050776"/>
    </source>
</evidence>
<dbReference type="RefSeq" id="WP_382406261.1">
    <property type="nucleotide sequence ID" value="NZ_JBHSGU010000002.1"/>
</dbReference>
<evidence type="ECO:0000256" key="4">
    <source>
        <dbReference type="ARBA" id="ARBA00022679"/>
    </source>
</evidence>
<dbReference type="InterPro" id="IPR003808">
    <property type="entry name" value="Fe-S_metab-assoc_dom"/>
</dbReference>
<feature type="domain" description="Aminotransferase class V" evidence="7">
    <location>
        <begin position="26"/>
        <end position="395"/>
    </location>
</feature>
<comment type="caution">
    <text evidence="9">The sequence shown here is derived from an EMBL/GenBank/DDBJ whole genome shotgun (WGS) entry which is preliminary data.</text>
</comment>
<proteinExistence type="inferred from homology"/>
<dbReference type="EC" id="2.8.1.7" evidence="3"/>
<keyword evidence="4" id="KW-0808">Transferase</keyword>
<dbReference type="SUPFAM" id="SSF53383">
    <property type="entry name" value="PLP-dependent transferases"/>
    <property type="match status" value="1"/>
</dbReference>
<protein>
    <recommendedName>
        <fullName evidence="3">cysteine desulfurase</fullName>
        <ecNumber evidence="3">2.8.1.7</ecNumber>
    </recommendedName>
</protein>
<name>A0ABV9LTK8_9ALTE</name>
<evidence type="ECO:0000256" key="5">
    <source>
        <dbReference type="ARBA" id="ARBA00022898"/>
    </source>
</evidence>
<dbReference type="GO" id="GO:0008483">
    <property type="term" value="F:transaminase activity"/>
    <property type="evidence" value="ECO:0007669"/>
    <property type="project" value="UniProtKB-KW"/>
</dbReference>
<dbReference type="InterPro" id="IPR015421">
    <property type="entry name" value="PyrdxlP-dep_Trfase_major"/>
</dbReference>
<dbReference type="Gene3D" id="3.40.640.10">
    <property type="entry name" value="Type I PLP-dependent aspartate aminotransferase-like (Major domain)"/>
    <property type="match status" value="1"/>
</dbReference>
<feature type="domain" description="Fe-S metabolism associated" evidence="8">
    <location>
        <begin position="435"/>
        <end position="550"/>
    </location>
</feature>
<dbReference type="InterPro" id="IPR015424">
    <property type="entry name" value="PyrdxlP-dep_Trfase"/>
</dbReference>
<comment type="catalytic activity">
    <reaction evidence="6">
        <text>(sulfur carrier)-H + L-cysteine = (sulfur carrier)-SH + L-alanine</text>
        <dbReference type="Rhea" id="RHEA:43892"/>
        <dbReference type="Rhea" id="RHEA-COMP:14737"/>
        <dbReference type="Rhea" id="RHEA-COMP:14739"/>
        <dbReference type="ChEBI" id="CHEBI:29917"/>
        <dbReference type="ChEBI" id="CHEBI:35235"/>
        <dbReference type="ChEBI" id="CHEBI:57972"/>
        <dbReference type="ChEBI" id="CHEBI:64428"/>
        <dbReference type="EC" id="2.8.1.7"/>
    </reaction>
</comment>
<dbReference type="Gene3D" id="3.90.1150.10">
    <property type="entry name" value="Aspartate Aminotransferase, domain 1"/>
    <property type="match status" value="1"/>
</dbReference>
<dbReference type="PROSITE" id="PS00595">
    <property type="entry name" value="AA_TRANSFER_CLASS_5"/>
    <property type="match status" value="1"/>
</dbReference>
<dbReference type="Pfam" id="PF02657">
    <property type="entry name" value="SufE"/>
    <property type="match status" value="1"/>
</dbReference>
<evidence type="ECO:0000256" key="1">
    <source>
        <dbReference type="ARBA" id="ARBA00001933"/>
    </source>
</evidence>
<evidence type="ECO:0000313" key="9">
    <source>
        <dbReference type="EMBL" id="MFC4699519.1"/>
    </source>
</evidence>
<gene>
    <name evidence="9" type="ORF">ACFO4O_05035</name>
</gene>
<evidence type="ECO:0000313" key="10">
    <source>
        <dbReference type="Proteomes" id="UP001595897"/>
    </source>
</evidence>
<dbReference type="EMBL" id="JBHSGU010000002">
    <property type="protein sequence ID" value="MFC4699519.1"/>
    <property type="molecule type" value="Genomic_DNA"/>
</dbReference>
<evidence type="ECO:0000256" key="2">
    <source>
        <dbReference type="ARBA" id="ARBA00010447"/>
    </source>
</evidence>
<comment type="similarity">
    <text evidence="2">Belongs to the class-V pyridoxal-phosphate-dependent aminotransferase family. Csd subfamily.</text>
</comment>
<keyword evidence="10" id="KW-1185">Reference proteome</keyword>
<reference evidence="10" key="1">
    <citation type="journal article" date="2019" name="Int. J. Syst. Evol. Microbiol.">
        <title>The Global Catalogue of Microorganisms (GCM) 10K type strain sequencing project: providing services to taxonomists for standard genome sequencing and annotation.</title>
        <authorList>
            <consortium name="The Broad Institute Genomics Platform"/>
            <consortium name="The Broad Institute Genome Sequencing Center for Infectious Disease"/>
            <person name="Wu L."/>
            <person name="Ma J."/>
        </authorList>
    </citation>
    <scope>NUCLEOTIDE SEQUENCE [LARGE SCALE GENOMIC DNA]</scope>
    <source>
        <strain evidence="10">KACC 12507</strain>
    </source>
</reference>
<dbReference type="InterPro" id="IPR010970">
    <property type="entry name" value="Cys_dSase_SufS"/>
</dbReference>
<dbReference type="Gene3D" id="3.90.1010.10">
    <property type="match status" value="1"/>
</dbReference>
<evidence type="ECO:0000259" key="8">
    <source>
        <dbReference type="Pfam" id="PF02657"/>
    </source>
</evidence>
<dbReference type="InterPro" id="IPR015422">
    <property type="entry name" value="PyrdxlP-dep_Trfase_small"/>
</dbReference>
<accession>A0ABV9LTK8</accession>